<dbReference type="GO" id="GO:0043743">
    <property type="term" value="F:LPPG:FO 2-phospho-L-lactate transferase activity"/>
    <property type="evidence" value="ECO:0007669"/>
    <property type="project" value="UniProtKB-EC"/>
</dbReference>
<proteinExistence type="inferred from homology"/>
<comment type="caution">
    <text evidence="3">The sequence shown here is derived from an EMBL/GenBank/DDBJ whole genome shotgun (WGS) entry which is preliminary data.</text>
</comment>
<dbReference type="PANTHER" id="PTHR43007:SF1">
    <property type="entry name" value="2-PHOSPHO-L-LACTATE TRANSFERASE"/>
    <property type="match status" value="1"/>
</dbReference>
<keyword evidence="2" id="KW-0460">Magnesium</keyword>
<dbReference type="RefSeq" id="WP_336599446.1">
    <property type="nucleotide sequence ID" value="NZ_JACFYJ010000033.1"/>
</dbReference>
<reference evidence="3 4" key="1">
    <citation type="journal article" date="2022" name="Arch. Microbiol.">
        <title>Paraburkholderia bengalensis sp. nov. isolated from roots of Oryza sativa, IR64.</title>
        <authorList>
            <person name="Nag P."/>
            <person name="Mondal N."/>
            <person name="Sarkar J."/>
            <person name="Das S."/>
        </authorList>
    </citation>
    <scope>NUCLEOTIDE SEQUENCE [LARGE SCALE GENOMIC DNA]</scope>
    <source>
        <strain evidence="3 4">IR64_4_BI</strain>
    </source>
</reference>
<dbReference type="CDD" id="cd07186">
    <property type="entry name" value="CofD_like"/>
    <property type="match status" value="1"/>
</dbReference>
<evidence type="ECO:0000256" key="1">
    <source>
        <dbReference type="ARBA" id="ARBA00022679"/>
    </source>
</evidence>
<dbReference type="EMBL" id="JACFYJ010000033">
    <property type="protein sequence ID" value="MEI5999385.1"/>
    <property type="molecule type" value="Genomic_DNA"/>
</dbReference>
<name>A0ABU8IV19_9BURK</name>
<keyword evidence="1 3" id="KW-0808">Transferase</keyword>
<sequence length="333" mass="35563">MARPGAYPEVVLLAGGVGGARMAAGLEKALPAGALTVVANVGDDDRFHGLQVCPDLDTILYTLAGVVDRGQGWGVERDGTRVLEQLGTLGAPTWMKLGDRDMALHIYRTWRLSLGWRLTQVMGEVSRRMGVESILLPASDDRVPTQVLTDSGMYPFQEWFVAHRTVPQVRALRYLNADRASITAEVIEAIAHAGLVVIAPSNPFLSIEPMLALRGMRDALRARRAPCVAVSPLIGGKAVKGPLDRMMAAIGLPAGNGGIAQRYGDLIDGIVIDQQDADDRAALRDGGLPVFATRTLIGERERAAILARQIIAWAHGLTVRAAGERCASHGATS</sequence>
<dbReference type="InterPro" id="IPR010115">
    <property type="entry name" value="FbiA/CofD"/>
</dbReference>
<dbReference type="SUPFAM" id="SSF142338">
    <property type="entry name" value="CofD-like"/>
    <property type="match status" value="1"/>
</dbReference>
<dbReference type="InterPro" id="IPR038136">
    <property type="entry name" value="CofD-like_dom_sf"/>
</dbReference>
<dbReference type="PANTHER" id="PTHR43007">
    <property type="entry name" value="2-PHOSPHO-L-LACTATE TRANSFERASE"/>
    <property type="match status" value="1"/>
</dbReference>
<keyword evidence="4" id="KW-1185">Reference proteome</keyword>
<dbReference type="NCBIfam" id="TIGR01819">
    <property type="entry name" value="F420_cofD"/>
    <property type="match status" value="1"/>
</dbReference>
<dbReference type="Gene3D" id="1.10.8.240">
    <property type="entry name" value="CofD-like domain"/>
    <property type="match status" value="1"/>
</dbReference>
<evidence type="ECO:0000256" key="2">
    <source>
        <dbReference type="ARBA" id="ARBA00022842"/>
    </source>
</evidence>
<organism evidence="3 4">
    <name type="scientific">Paraburkholderia bengalensis</name>
    <dbReference type="NCBI Taxonomy" id="2747562"/>
    <lineage>
        <taxon>Bacteria</taxon>
        <taxon>Pseudomonadati</taxon>
        <taxon>Pseudomonadota</taxon>
        <taxon>Betaproteobacteria</taxon>
        <taxon>Burkholderiales</taxon>
        <taxon>Burkholderiaceae</taxon>
        <taxon>Paraburkholderia</taxon>
    </lineage>
</organism>
<evidence type="ECO:0000313" key="3">
    <source>
        <dbReference type="EMBL" id="MEI5999385.1"/>
    </source>
</evidence>
<evidence type="ECO:0000313" key="4">
    <source>
        <dbReference type="Proteomes" id="UP001386437"/>
    </source>
</evidence>
<dbReference type="HAMAP" id="MF_01257">
    <property type="entry name" value="CofD"/>
    <property type="match status" value="1"/>
</dbReference>
<dbReference type="EC" id="2.7.8.28" evidence="3"/>
<dbReference type="InterPro" id="IPR002882">
    <property type="entry name" value="CofD"/>
</dbReference>
<dbReference type="Pfam" id="PF01933">
    <property type="entry name" value="CofD"/>
    <property type="match status" value="1"/>
</dbReference>
<gene>
    <name evidence="3" type="ORF">H3V53_19875</name>
</gene>
<protein>
    <submittedName>
        <fullName evidence="3">2-phospho-L-lactate transferase</fullName>
        <ecNumber evidence="3">2.7.8.28</ecNumber>
    </submittedName>
</protein>
<accession>A0ABU8IV19</accession>
<dbReference type="Gene3D" id="3.40.50.10680">
    <property type="entry name" value="CofD-like domains"/>
    <property type="match status" value="1"/>
</dbReference>
<dbReference type="Proteomes" id="UP001386437">
    <property type="component" value="Unassembled WGS sequence"/>
</dbReference>